<dbReference type="EMBL" id="OZ075118">
    <property type="protein sequence ID" value="CAL5088854.1"/>
    <property type="molecule type" value="Genomic_DNA"/>
</dbReference>
<reference evidence="3" key="1">
    <citation type="submission" date="2024-06" db="EMBL/GenBank/DDBJ databases">
        <authorList>
            <person name="Ryan C."/>
        </authorList>
    </citation>
    <scope>NUCLEOTIDE SEQUENCE [LARGE SCALE GENOMIC DNA]</scope>
</reference>
<dbReference type="SUPFAM" id="SSF81383">
    <property type="entry name" value="F-box domain"/>
    <property type="match status" value="1"/>
</dbReference>
<accession>A0ABC9G810</accession>
<dbReference type="CDD" id="cd09917">
    <property type="entry name" value="F-box_SF"/>
    <property type="match status" value="1"/>
</dbReference>
<dbReference type="PANTHER" id="PTHR33207">
    <property type="entry name" value="F-BOX DOMAIN CONTAINING PROTEIN-RELATED"/>
    <property type="match status" value="1"/>
</dbReference>
<sequence length="354" mass="39974">MKHTIPDDILEDIFLRLDSDVWLLRAASTCRQWCRVVSDTGFHRRFRTIHGPPIAGVFYVKGAEDWRQRQWLNFEPMPSAAAIDDRHLSLDFLRDSDATPRVWSIRDTRGSLLLLQRCPEVGDYGHPDLVVCEPLTRRYEVISTRRLVPCRNCDPIAYLPACYDAAVLSFGRNHGNSTREISIGAQARRSMGHTTVAVYWYTGQGKVHALDKTSADFSCSLLPDMEEWSLSVGQTELGVTAGRDGKDRIVHSGDGGKIKVFVRLQGSSGDWGLEKIIELSMVTCALPGYLPWVFSEEPAIIEILRSPKLVLRLQRRLLWYGLDVVTGEAEDVSGFVDFPHPCELPWPPRLPCVR</sequence>
<keyword evidence="3" id="KW-1185">Reference proteome</keyword>
<evidence type="ECO:0000313" key="3">
    <source>
        <dbReference type="Proteomes" id="UP001497457"/>
    </source>
</evidence>
<reference evidence="2 3" key="2">
    <citation type="submission" date="2024-10" db="EMBL/GenBank/DDBJ databases">
        <authorList>
            <person name="Ryan C."/>
        </authorList>
    </citation>
    <scope>NUCLEOTIDE SEQUENCE [LARGE SCALE GENOMIC DNA]</scope>
</reference>
<evidence type="ECO:0000259" key="1">
    <source>
        <dbReference type="PROSITE" id="PS50181"/>
    </source>
</evidence>
<name>A0ABC9G810_9POAL</name>
<evidence type="ECO:0000313" key="2">
    <source>
        <dbReference type="EMBL" id="CAL5088854.1"/>
    </source>
</evidence>
<proteinExistence type="predicted"/>
<dbReference type="Pfam" id="PF12937">
    <property type="entry name" value="F-box-like"/>
    <property type="match status" value="1"/>
</dbReference>
<dbReference type="Proteomes" id="UP001497457">
    <property type="component" value="Chromosome 8b"/>
</dbReference>
<dbReference type="Gene3D" id="1.20.1280.50">
    <property type="match status" value="1"/>
</dbReference>
<dbReference type="PROSITE" id="PS50181">
    <property type="entry name" value="FBOX"/>
    <property type="match status" value="1"/>
</dbReference>
<dbReference type="InterPro" id="IPR036047">
    <property type="entry name" value="F-box-like_dom_sf"/>
</dbReference>
<dbReference type="InterPro" id="IPR001810">
    <property type="entry name" value="F-box_dom"/>
</dbReference>
<feature type="domain" description="F-box" evidence="1">
    <location>
        <begin position="1"/>
        <end position="49"/>
    </location>
</feature>
<dbReference type="AlphaFoldDB" id="A0ABC9G810"/>
<protein>
    <recommendedName>
        <fullName evidence="1">F-box domain-containing protein</fullName>
    </recommendedName>
</protein>
<dbReference type="SMART" id="SM00256">
    <property type="entry name" value="FBOX"/>
    <property type="match status" value="1"/>
</dbReference>
<organism evidence="2 3">
    <name type="scientific">Urochloa decumbens</name>
    <dbReference type="NCBI Taxonomy" id="240449"/>
    <lineage>
        <taxon>Eukaryota</taxon>
        <taxon>Viridiplantae</taxon>
        <taxon>Streptophyta</taxon>
        <taxon>Embryophyta</taxon>
        <taxon>Tracheophyta</taxon>
        <taxon>Spermatophyta</taxon>
        <taxon>Magnoliopsida</taxon>
        <taxon>Liliopsida</taxon>
        <taxon>Poales</taxon>
        <taxon>Poaceae</taxon>
        <taxon>PACMAD clade</taxon>
        <taxon>Panicoideae</taxon>
        <taxon>Panicodae</taxon>
        <taxon>Paniceae</taxon>
        <taxon>Melinidinae</taxon>
        <taxon>Urochloa</taxon>
    </lineage>
</organism>
<gene>
    <name evidence="2" type="ORF">URODEC1_LOCUS113048</name>
</gene>